<reference evidence="2" key="1">
    <citation type="submission" date="2017-02" db="UniProtKB">
        <authorList>
            <consortium name="WormBaseParasite"/>
        </authorList>
    </citation>
    <scope>IDENTIFICATION</scope>
</reference>
<evidence type="ECO:0000313" key="1">
    <source>
        <dbReference type="Proteomes" id="UP000046392"/>
    </source>
</evidence>
<sequence length="115" mass="12677">MGYCKINGSMWSSSNYNLSKRRMNCTAMEGYWDVQNLCDFCKYTGPPVGGISPTSTWKQIGAFATGVFLPIIVKKLSESALGRRILTEAAKTFPFLSSYINEPTPKSSDPLIPPV</sequence>
<dbReference type="Proteomes" id="UP000046392">
    <property type="component" value="Unplaced"/>
</dbReference>
<keyword evidence="1" id="KW-1185">Reference proteome</keyword>
<evidence type="ECO:0000313" key="2">
    <source>
        <dbReference type="WBParaSite" id="SPAL_0000531400.1"/>
    </source>
</evidence>
<protein>
    <submittedName>
        <fullName evidence="2">DUF1279 domain-containing protein</fullName>
    </submittedName>
</protein>
<dbReference type="WBParaSite" id="SPAL_0000531400.1">
    <property type="protein sequence ID" value="SPAL_0000531400.1"/>
    <property type="gene ID" value="SPAL_0000531400"/>
</dbReference>
<name>A0A0N5BH70_STREA</name>
<dbReference type="AlphaFoldDB" id="A0A0N5BH70"/>
<accession>A0A0N5BH70</accession>
<organism evidence="1 2">
    <name type="scientific">Strongyloides papillosus</name>
    <name type="common">Intestinal threadworm</name>
    <dbReference type="NCBI Taxonomy" id="174720"/>
    <lineage>
        <taxon>Eukaryota</taxon>
        <taxon>Metazoa</taxon>
        <taxon>Ecdysozoa</taxon>
        <taxon>Nematoda</taxon>
        <taxon>Chromadorea</taxon>
        <taxon>Rhabditida</taxon>
        <taxon>Tylenchina</taxon>
        <taxon>Panagrolaimomorpha</taxon>
        <taxon>Strongyloidoidea</taxon>
        <taxon>Strongyloididae</taxon>
        <taxon>Strongyloides</taxon>
    </lineage>
</organism>
<proteinExistence type="predicted"/>